<evidence type="ECO:0000313" key="2">
    <source>
        <dbReference type="Proteomes" id="UP000634136"/>
    </source>
</evidence>
<proteinExistence type="predicted"/>
<gene>
    <name evidence="1" type="ORF">G2W53_007187</name>
</gene>
<evidence type="ECO:0000313" key="1">
    <source>
        <dbReference type="EMBL" id="KAF7838705.1"/>
    </source>
</evidence>
<name>A0A834X6A9_9FABA</name>
<sequence>MNKRFVLKPELQNLCKKRWNKNSEINSLRSDLGLLQEDCKLDALAVLHTSVKLAQQLGGEDRIMELLAASGALSSIGLLEPSTPTIRKLMDVVIATPVEAYGFWN</sequence>
<dbReference type="AlphaFoldDB" id="A0A834X6A9"/>
<protein>
    <submittedName>
        <fullName evidence="1">Uncharacterized protein</fullName>
    </submittedName>
</protein>
<comment type="caution">
    <text evidence="1">The sequence shown here is derived from an EMBL/GenBank/DDBJ whole genome shotgun (WGS) entry which is preliminary data.</text>
</comment>
<dbReference type="EMBL" id="JAAIUW010000003">
    <property type="protein sequence ID" value="KAF7838705.1"/>
    <property type="molecule type" value="Genomic_DNA"/>
</dbReference>
<organism evidence="1 2">
    <name type="scientific">Senna tora</name>
    <dbReference type="NCBI Taxonomy" id="362788"/>
    <lineage>
        <taxon>Eukaryota</taxon>
        <taxon>Viridiplantae</taxon>
        <taxon>Streptophyta</taxon>
        <taxon>Embryophyta</taxon>
        <taxon>Tracheophyta</taxon>
        <taxon>Spermatophyta</taxon>
        <taxon>Magnoliopsida</taxon>
        <taxon>eudicotyledons</taxon>
        <taxon>Gunneridae</taxon>
        <taxon>Pentapetalae</taxon>
        <taxon>rosids</taxon>
        <taxon>fabids</taxon>
        <taxon>Fabales</taxon>
        <taxon>Fabaceae</taxon>
        <taxon>Caesalpinioideae</taxon>
        <taxon>Cassia clade</taxon>
        <taxon>Senna</taxon>
    </lineage>
</organism>
<accession>A0A834X6A9</accession>
<dbReference type="Proteomes" id="UP000634136">
    <property type="component" value="Unassembled WGS sequence"/>
</dbReference>
<keyword evidence="2" id="KW-1185">Reference proteome</keyword>
<reference evidence="1" key="1">
    <citation type="submission" date="2020-09" db="EMBL/GenBank/DDBJ databases">
        <title>Genome-Enabled Discovery of Anthraquinone Biosynthesis in Senna tora.</title>
        <authorList>
            <person name="Kang S.-H."/>
            <person name="Pandey R.P."/>
            <person name="Lee C.-M."/>
            <person name="Sim J.-S."/>
            <person name="Jeong J.-T."/>
            <person name="Choi B.-S."/>
            <person name="Jung M."/>
            <person name="Ginzburg D."/>
            <person name="Zhao K."/>
            <person name="Won S.Y."/>
            <person name="Oh T.-J."/>
            <person name="Yu Y."/>
            <person name="Kim N.-H."/>
            <person name="Lee O.R."/>
            <person name="Lee T.-H."/>
            <person name="Bashyal P."/>
            <person name="Kim T.-S."/>
            <person name="Lee W.-H."/>
            <person name="Kawkins C."/>
            <person name="Kim C.-K."/>
            <person name="Kim J.S."/>
            <person name="Ahn B.O."/>
            <person name="Rhee S.Y."/>
            <person name="Sohng J.K."/>
        </authorList>
    </citation>
    <scope>NUCLEOTIDE SEQUENCE</scope>
    <source>
        <tissue evidence="1">Leaf</tissue>
    </source>
</reference>